<accession>A0ACB8EMR4</accession>
<evidence type="ECO:0000313" key="1">
    <source>
        <dbReference type="EMBL" id="KAH7993698.1"/>
    </source>
</evidence>
<protein>
    <submittedName>
        <fullName evidence="1">Uncharacterized protein</fullName>
    </submittedName>
</protein>
<evidence type="ECO:0000313" key="2">
    <source>
        <dbReference type="Proteomes" id="UP000827872"/>
    </source>
</evidence>
<sequence>MVLPFTDVCFDRFQNPPSPLSFPKPCPMVGAWCCCQTRKKQQHRLVLPPHSCTLFPPLSNCPTRYSWESSNVLCQNWEPLLLEGNLAWQGRVDGRDSKKLPES</sequence>
<dbReference type="Proteomes" id="UP000827872">
    <property type="component" value="Linkage Group LG03"/>
</dbReference>
<reference evidence="1" key="1">
    <citation type="submission" date="2021-08" db="EMBL/GenBank/DDBJ databases">
        <title>The first chromosome-level gecko genome reveals the dynamic sex chromosomes of Neotropical dwarf geckos (Sphaerodactylidae: Sphaerodactylus).</title>
        <authorList>
            <person name="Pinto B.J."/>
            <person name="Keating S.E."/>
            <person name="Gamble T."/>
        </authorList>
    </citation>
    <scope>NUCLEOTIDE SEQUENCE</scope>
    <source>
        <strain evidence="1">TG3544</strain>
    </source>
</reference>
<keyword evidence="2" id="KW-1185">Reference proteome</keyword>
<gene>
    <name evidence="1" type="ORF">K3G42_031998</name>
</gene>
<dbReference type="EMBL" id="CM037616">
    <property type="protein sequence ID" value="KAH7993698.1"/>
    <property type="molecule type" value="Genomic_DNA"/>
</dbReference>
<comment type="caution">
    <text evidence="1">The sequence shown here is derived from an EMBL/GenBank/DDBJ whole genome shotgun (WGS) entry which is preliminary data.</text>
</comment>
<name>A0ACB8EMR4_9SAUR</name>
<organism evidence="1 2">
    <name type="scientific">Sphaerodactylus townsendi</name>
    <dbReference type="NCBI Taxonomy" id="933632"/>
    <lineage>
        <taxon>Eukaryota</taxon>
        <taxon>Metazoa</taxon>
        <taxon>Chordata</taxon>
        <taxon>Craniata</taxon>
        <taxon>Vertebrata</taxon>
        <taxon>Euteleostomi</taxon>
        <taxon>Lepidosauria</taxon>
        <taxon>Squamata</taxon>
        <taxon>Bifurcata</taxon>
        <taxon>Gekkota</taxon>
        <taxon>Sphaerodactylidae</taxon>
        <taxon>Sphaerodactylus</taxon>
    </lineage>
</organism>
<proteinExistence type="predicted"/>